<name>A0A5R8ZY13_PSENT</name>
<keyword evidence="2" id="KW-0472">Membrane</keyword>
<keyword evidence="2" id="KW-1133">Transmembrane helix</keyword>
<evidence type="ECO:0000256" key="2">
    <source>
        <dbReference type="SAM" id="Phobius"/>
    </source>
</evidence>
<gene>
    <name evidence="3" type="ORF">FEA48_21090</name>
</gene>
<feature type="transmembrane region" description="Helical" evidence="2">
    <location>
        <begin position="12"/>
        <end position="29"/>
    </location>
</feature>
<feature type="transmembrane region" description="Helical" evidence="2">
    <location>
        <begin position="35"/>
        <end position="54"/>
    </location>
</feature>
<dbReference type="AlphaFoldDB" id="A0A5R8ZY13"/>
<evidence type="ECO:0000313" key="3">
    <source>
        <dbReference type="EMBL" id="TLP71323.1"/>
    </source>
</evidence>
<organism evidence="3 4">
    <name type="scientific">Pseudomonas nitroreducens</name>
    <dbReference type="NCBI Taxonomy" id="46680"/>
    <lineage>
        <taxon>Bacteria</taxon>
        <taxon>Pseudomonadati</taxon>
        <taxon>Pseudomonadota</taxon>
        <taxon>Gammaproteobacteria</taxon>
        <taxon>Pseudomonadales</taxon>
        <taxon>Pseudomonadaceae</taxon>
        <taxon>Pseudomonas</taxon>
    </lineage>
</organism>
<sequence length="167" mass="18489">MSEISQKIARRVGYAIFWPLLVGLPLALFAKGIDIQAFIAVASLWLIVSLFLIIGPDSISEITIWKASIKRDVKAAREARDEAEAIRDELRKVARLNIENVFLLNSLLANFFAGPSGTNALPPAFGHIAKNLEEMSPLISSDEKVIAEWQGKLRQIIRTSPPTPLEK</sequence>
<evidence type="ECO:0000313" key="4">
    <source>
        <dbReference type="Proteomes" id="UP000307510"/>
    </source>
</evidence>
<comment type="caution">
    <text evidence="3">The sequence shown here is derived from an EMBL/GenBank/DDBJ whole genome shotgun (WGS) entry which is preliminary data.</text>
</comment>
<feature type="coiled-coil region" evidence="1">
    <location>
        <begin position="66"/>
        <end position="96"/>
    </location>
</feature>
<dbReference type="EMBL" id="VASG01000006">
    <property type="protein sequence ID" value="TLP71323.1"/>
    <property type="molecule type" value="Genomic_DNA"/>
</dbReference>
<dbReference type="RefSeq" id="WP_138215523.1">
    <property type="nucleotide sequence ID" value="NZ_VASG01000006.1"/>
</dbReference>
<evidence type="ECO:0000256" key="1">
    <source>
        <dbReference type="SAM" id="Coils"/>
    </source>
</evidence>
<proteinExistence type="predicted"/>
<reference evidence="3 4" key="1">
    <citation type="submission" date="2019-05" db="EMBL/GenBank/DDBJ databases">
        <authorList>
            <person name="Moore K."/>
            <person name="O'Neill P."/>
            <person name="Farbos A."/>
            <person name="Studholme D.J."/>
        </authorList>
    </citation>
    <scope>NUCLEOTIDE SEQUENCE [LARGE SCALE GENOMIC DNA]</scope>
    <source>
        <strain evidence="3 4">DSM 9128</strain>
    </source>
</reference>
<protein>
    <submittedName>
        <fullName evidence="3">Uncharacterized protein</fullName>
    </submittedName>
</protein>
<reference evidence="4" key="2">
    <citation type="submission" date="2019-06" db="EMBL/GenBank/DDBJ databases">
        <title>AzeR, a transcriptional regulator that responds to azelaic acid in Pseudomonas nitroreducens.</title>
        <authorList>
            <person name="Bez C."/>
            <person name="Javvadi S.G."/>
            <person name="Bertani I."/>
            <person name="Devescovi G."/>
            <person name="Studholme D.J."/>
            <person name="Geller A."/>
            <person name="Levy A."/>
            <person name="Venturi V."/>
        </authorList>
    </citation>
    <scope>NUCLEOTIDE SEQUENCE [LARGE SCALE GENOMIC DNA]</scope>
    <source>
        <strain evidence="4">DSM 9128</strain>
    </source>
</reference>
<keyword evidence="1" id="KW-0175">Coiled coil</keyword>
<accession>A0A5R8ZY13</accession>
<dbReference type="Proteomes" id="UP000307510">
    <property type="component" value="Unassembled WGS sequence"/>
</dbReference>
<keyword evidence="2" id="KW-0812">Transmembrane</keyword>